<dbReference type="OrthoDB" id="9804590at2"/>
<feature type="active site" description="Nucleophile" evidence="9 10">
    <location>
        <position position="396"/>
    </location>
</feature>
<dbReference type="NCBIfam" id="NF009639">
    <property type="entry name" value="PRK13168.1"/>
    <property type="match status" value="1"/>
</dbReference>
<feature type="binding site" evidence="9">
    <location>
        <position position="76"/>
    </location>
    <ligand>
        <name>[4Fe-4S] cluster</name>
        <dbReference type="ChEBI" id="CHEBI:49883"/>
    </ligand>
</feature>
<dbReference type="Pfam" id="PF01938">
    <property type="entry name" value="TRAM"/>
    <property type="match status" value="1"/>
</dbReference>
<accession>A0A0M4LQB4</accession>
<evidence type="ECO:0000256" key="7">
    <source>
        <dbReference type="ARBA" id="ARBA00023004"/>
    </source>
</evidence>
<feature type="binding site" evidence="9 10">
    <location>
        <position position="300"/>
    </location>
    <ligand>
        <name>S-adenosyl-L-methionine</name>
        <dbReference type="ChEBI" id="CHEBI:59789"/>
    </ligand>
</feature>
<comment type="similarity">
    <text evidence="9">Belongs to the class I-like SAM-binding methyltransferase superfamily. RNA M5U methyltransferase family. RlmD subfamily.</text>
</comment>
<name>A0A0M4LQB4_9GAMM</name>
<dbReference type="InterPro" id="IPR012340">
    <property type="entry name" value="NA-bd_OB-fold"/>
</dbReference>
<dbReference type="PROSITE" id="PS01231">
    <property type="entry name" value="TRMA_2"/>
    <property type="match status" value="1"/>
</dbReference>
<dbReference type="EC" id="2.1.1.190" evidence="9"/>
<feature type="binding site" evidence="9 10">
    <location>
        <position position="321"/>
    </location>
    <ligand>
        <name>S-adenosyl-L-methionine</name>
        <dbReference type="ChEBI" id="CHEBI:59789"/>
    </ligand>
</feature>
<feature type="binding site" evidence="9">
    <location>
        <position position="85"/>
    </location>
    <ligand>
        <name>[4Fe-4S] cluster</name>
        <dbReference type="ChEBI" id="CHEBI:49883"/>
    </ligand>
</feature>
<dbReference type="PATRIC" id="fig|1125411.7.peg.1281"/>
<evidence type="ECO:0000256" key="5">
    <source>
        <dbReference type="ARBA" id="ARBA00022691"/>
    </source>
</evidence>
<dbReference type="KEGG" id="tsn:W908_06495"/>
<dbReference type="InterPro" id="IPR010280">
    <property type="entry name" value="U5_MeTrfase_fam"/>
</dbReference>
<organism evidence="13 14">
    <name type="scientific">Candidatus Pseudothioglobus singularis PS1</name>
    <dbReference type="NCBI Taxonomy" id="1125411"/>
    <lineage>
        <taxon>Bacteria</taxon>
        <taxon>Pseudomonadati</taxon>
        <taxon>Pseudomonadota</taxon>
        <taxon>Gammaproteobacteria</taxon>
        <taxon>Candidatus Pseudothioglobaceae</taxon>
        <taxon>Candidatus Pseudothioglobus</taxon>
    </lineage>
</organism>
<evidence type="ECO:0000256" key="9">
    <source>
        <dbReference type="HAMAP-Rule" id="MF_01010"/>
    </source>
</evidence>
<keyword evidence="8 9" id="KW-0411">Iron-sulfur</keyword>
<dbReference type="Gene3D" id="3.40.50.150">
    <property type="entry name" value="Vaccinia Virus protein VP39"/>
    <property type="match status" value="1"/>
</dbReference>
<evidence type="ECO:0000256" key="4">
    <source>
        <dbReference type="ARBA" id="ARBA00022679"/>
    </source>
</evidence>
<dbReference type="STRING" id="1125411.W908_06495"/>
<keyword evidence="6 9" id="KW-0479">Metal-binding</keyword>
<evidence type="ECO:0000256" key="8">
    <source>
        <dbReference type="ARBA" id="ARBA00023014"/>
    </source>
</evidence>
<feature type="binding site" evidence="9">
    <location>
        <position position="82"/>
    </location>
    <ligand>
        <name>[4Fe-4S] cluster</name>
        <dbReference type="ChEBI" id="CHEBI:49883"/>
    </ligand>
</feature>
<dbReference type="Pfam" id="PF05958">
    <property type="entry name" value="tRNA_U5-meth_tr"/>
    <property type="match status" value="1"/>
</dbReference>
<dbReference type="PROSITE" id="PS51687">
    <property type="entry name" value="SAM_MT_RNA_M5U"/>
    <property type="match status" value="1"/>
</dbReference>
<feature type="active site" evidence="11">
    <location>
        <position position="396"/>
    </location>
</feature>
<dbReference type="GO" id="GO:0070475">
    <property type="term" value="P:rRNA base methylation"/>
    <property type="evidence" value="ECO:0007669"/>
    <property type="project" value="TreeGrafter"/>
</dbReference>
<evidence type="ECO:0000313" key="14">
    <source>
        <dbReference type="Proteomes" id="UP000068905"/>
    </source>
</evidence>
<dbReference type="Gene3D" id="2.40.50.140">
    <property type="entry name" value="Nucleic acid-binding proteins"/>
    <property type="match status" value="1"/>
</dbReference>
<dbReference type="PANTHER" id="PTHR11061:SF49">
    <property type="entry name" value="23S RRNA (URACIL(1939)-C(5))-METHYLTRANSFERASE RLMD"/>
    <property type="match status" value="1"/>
</dbReference>
<feature type="binding site" evidence="9 10">
    <location>
        <position position="271"/>
    </location>
    <ligand>
        <name>S-adenosyl-L-methionine</name>
        <dbReference type="ChEBI" id="CHEBI:59789"/>
    </ligand>
</feature>
<evidence type="ECO:0000256" key="3">
    <source>
        <dbReference type="ARBA" id="ARBA00022603"/>
    </source>
</evidence>
<reference evidence="13 14" key="1">
    <citation type="journal article" date="2015" name="Genome Announc.">
        <title>Genome Sequence of 'Candidatus Thioglobus singularis' Strain PS1, a Mixotroph from the SUP05 Clade of Marine Gammaproteobacteria.</title>
        <authorList>
            <person name="Marshall K.T."/>
            <person name="Morris R.M."/>
        </authorList>
    </citation>
    <scope>NUCLEOTIDE SEQUENCE [LARGE SCALE GENOMIC DNA]</scope>
    <source>
        <strain evidence="13 14">PS1</strain>
    </source>
</reference>
<keyword evidence="5 9" id="KW-0949">S-adenosyl-L-methionine</keyword>
<dbReference type="PROSITE" id="PS50926">
    <property type="entry name" value="TRAM"/>
    <property type="match status" value="1"/>
</dbReference>
<comment type="function">
    <text evidence="9">Catalyzes the formation of 5-methyl-uridine at position 1939 (m5U1939) in 23S rRNA.</text>
</comment>
<dbReference type="InterPro" id="IPR030390">
    <property type="entry name" value="MeTrfase_TrmA_AS"/>
</dbReference>
<dbReference type="HAMAP" id="MF_01010">
    <property type="entry name" value="23SrRNA_methyltr_RlmD"/>
    <property type="match status" value="1"/>
</dbReference>
<gene>
    <name evidence="9" type="primary">rlmD</name>
    <name evidence="13" type="ORF">W908_06495</name>
</gene>
<dbReference type="InterPro" id="IPR001566">
    <property type="entry name" value="23S_rRNA_MeTrfase_RlmD"/>
</dbReference>
<dbReference type="NCBIfam" id="TIGR00479">
    <property type="entry name" value="rumA"/>
    <property type="match status" value="1"/>
</dbReference>
<feature type="binding site" evidence="9">
    <location>
        <position position="305"/>
    </location>
    <ligand>
        <name>S-adenosyl-L-methionine</name>
        <dbReference type="ChEBI" id="CHEBI:59789"/>
    </ligand>
</feature>
<comment type="catalytic activity">
    <reaction evidence="9">
        <text>uridine(1939) in 23S rRNA + S-adenosyl-L-methionine = 5-methyluridine(1939) in 23S rRNA + S-adenosyl-L-homocysteine + H(+)</text>
        <dbReference type="Rhea" id="RHEA:42908"/>
        <dbReference type="Rhea" id="RHEA-COMP:10278"/>
        <dbReference type="Rhea" id="RHEA-COMP:10279"/>
        <dbReference type="ChEBI" id="CHEBI:15378"/>
        <dbReference type="ChEBI" id="CHEBI:57856"/>
        <dbReference type="ChEBI" id="CHEBI:59789"/>
        <dbReference type="ChEBI" id="CHEBI:65315"/>
        <dbReference type="ChEBI" id="CHEBI:74447"/>
        <dbReference type="EC" id="2.1.1.190"/>
    </reaction>
</comment>
<dbReference type="InterPro" id="IPR030391">
    <property type="entry name" value="MeTrfase_TrmA_CS"/>
</dbReference>
<dbReference type="Gene3D" id="2.40.50.1070">
    <property type="match status" value="1"/>
</dbReference>
<dbReference type="GO" id="GO:0070041">
    <property type="term" value="F:rRNA (uridine-C5-)-methyltransferase activity"/>
    <property type="evidence" value="ECO:0007669"/>
    <property type="project" value="UniProtKB-UniRule"/>
</dbReference>
<feature type="binding site" evidence="9">
    <location>
        <position position="164"/>
    </location>
    <ligand>
        <name>[4Fe-4S] cluster</name>
        <dbReference type="ChEBI" id="CHEBI:49883"/>
    </ligand>
</feature>
<dbReference type="CDD" id="cd02440">
    <property type="entry name" value="AdoMet_MTases"/>
    <property type="match status" value="1"/>
</dbReference>
<dbReference type="PROSITE" id="PS01230">
    <property type="entry name" value="TRMA_1"/>
    <property type="match status" value="1"/>
</dbReference>
<dbReference type="SUPFAM" id="SSF53335">
    <property type="entry name" value="S-adenosyl-L-methionine-dependent methyltransferases"/>
    <property type="match status" value="1"/>
</dbReference>
<keyword evidence="3 9" id="KW-0489">Methyltransferase</keyword>
<dbReference type="Proteomes" id="UP000068905">
    <property type="component" value="Chromosome"/>
</dbReference>
<dbReference type="PANTHER" id="PTHR11061">
    <property type="entry name" value="RNA M5U METHYLTRANSFERASE"/>
    <property type="match status" value="1"/>
</dbReference>
<feature type="binding site" evidence="9">
    <location>
        <position position="348"/>
    </location>
    <ligand>
        <name>S-adenosyl-L-methionine</name>
        <dbReference type="ChEBI" id="CHEBI:59789"/>
    </ligand>
</feature>
<dbReference type="RefSeq" id="WP_053820418.1">
    <property type="nucleotide sequence ID" value="NZ_CP006911.1"/>
</dbReference>
<dbReference type="GO" id="GO:0003723">
    <property type="term" value="F:RNA binding"/>
    <property type="evidence" value="ECO:0007669"/>
    <property type="project" value="InterPro"/>
</dbReference>
<feature type="binding site" evidence="9 10">
    <location>
        <position position="370"/>
    </location>
    <ligand>
        <name>S-adenosyl-L-methionine</name>
        <dbReference type="ChEBI" id="CHEBI:59789"/>
    </ligand>
</feature>
<feature type="domain" description="TRAM" evidence="12">
    <location>
        <begin position="5"/>
        <end position="63"/>
    </location>
</feature>
<keyword evidence="1 9" id="KW-0004">4Fe-4S</keyword>
<evidence type="ECO:0000313" key="13">
    <source>
        <dbReference type="EMBL" id="ALE02209.1"/>
    </source>
</evidence>
<dbReference type="GO" id="GO:0005506">
    <property type="term" value="F:iron ion binding"/>
    <property type="evidence" value="ECO:0007669"/>
    <property type="project" value="UniProtKB-UniRule"/>
</dbReference>
<proteinExistence type="inferred from homology"/>
<evidence type="ECO:0000256" key="10">
    <source>
        <dbReference type="PROSITE-ProRule" id="PRU01024"/>
    </source>
</evidence>
<keyword evidence="14" id="KW-1185">Reference proteome</keyword>
<dbReference type="InterPro" id="IPR029063">
    <property type="entry name" value="SAM-dependent_MTases_sf"/>
</dbReference>
<evidence type="ECO:0000256" key="11">
    <source>
        <dbReference type="PROSITE-ProRule" id="PRU10015"/>
    </source>
</evidence>
<dbReference type="SUPFAM" id="SSF50249">
    <property type="entry name" value="Nucleic acid-binding proteins"/>
    <property type="match status" value="1"/>
</dbReference>
<evidence type="ECO:0000256" key="2">
    <source>
        <dbReference type="ARBA" id="ARBA00022552"/>
    </source>
</evidence>
<evidence type="ECO:0000259" key="12">
    <source>
        <dbReference type="PROSITE" id="PS50926"/>
    </source>
</evidence>
<dbReference type="GO" id="GO:0051539">
    <property type="term" value="F:4 iron, 4 sulfur cluster binding"/>
    <property type="evidence" value="ECO:0007669"/>
    <property type="project" value="UniProtKB-KW"/>
</dbReference>
<sequence>MSRRRKLKSKSYEIEIESLSHEGRGISHMDNKVIFTRGALPGEKVIASRTLSRAKYEEADVTEILEPSSDRIEPKCSVYGICGGCSFQHLSSENQINAKQDWLQSAFKGQAKVEPKEWLKPMQIGSWGYRRKARLGVRYVAKKERVLVGFRERKSSFVTVMSRCEVLHPSLGDNLELLSECIERLSIKEHIPQIEVAIAEKDTILILRHLQPLTNKDEEVLSDFAQKLQITWYLQSGGLDTIKPLTKSVQLTYSIPDHSIEMSFLPNDFTQVNFELNKKMINLAIDLLELDEQDNVIDLFCGLGNFTLPISKYVNKVVGIEGDRGLVERAKENAEVNNISNAFFYKSDLFEDVSGFEWFRGQNYNKALIDPARTGAIEIVDLLPKLNVERLVYVSCNPATLARDTARLIDLGFYLENAGVMDMFPQTAHVESIALFTRKK</sequence>
<keyword evidence="7 9" id="KW-0408">Iron</keyword>
<dbReference type="EMBL" id="CP006911">
    <property type="protein sequence ID" value="ALE02209.1"/>
    <property type="molecule type" value="Genomic_DNA"/>
</dbReference>
<evidence type="ECO:0000256" key="1">
    <source>
        <dbReference type="ARBA" id="ARBA00022485"/>
    </source>
</evidence>
<evidence type="ECO:0000256" key="6">
    <source>
        <dbReference type="ARBA" id="ARBA00022723"/>
    </source>
</evidence>
<dbReference type="InterPro" id="IPR002792">
    <property type="entry name" value="TRAM_dom"/>
</dbReference>
<protein>
    <recommendedName>
        <fullName evidence="9">23S rRNA (uracil(1939)-C(5))-methyltransferase RlmD</fullName>
        <ecNumber evidence="9">2.1.1.190</ecNumber>
    </recommendedName>
    <alternativeName>
        <fullName evidence="9">23S rRNA(m5U1939)-methyltransferase</fullName>
    </alternativeName>
</protein>
<dbReference type="AlphaFoldDB" id="A0A0M4LQB4"/>
<keyword evidence="4 9" id="KW-0808">Transferase</keyword>
<keyword evidence="2 9" id="KW-0698">rRNA processing</keyword>